<protein>
    <recommendedName>
        <fullName evidence="2">AAA domain containing protein</fullName>
    </recommendedName>
</protein>
<evidence type="ECO:0000313" key="1">
    <source>
        <dbReference type="EMBL" id="CAB4218671.1"/>
    </source>
</evidence>
<dbReference type="Gene3D" id="3.40.50.300">
    <property type="entry name" value="P-loop containing nucleotide triphosphate hydrolases"/>
    <property type="match status" value="1"/>
</dbReference>
<evidence type="ECO:0008006" key="2">
    <source>
        <dbReference type="Google" id="ProtNLM"/>
    </source>
</evidence>
<dbReference type="SUPFAM" id="SSF52540">
    <property type="entry name" value="P-loop containing nucleoside triphosphate hydrolases"/>
    <property type="match status" value="1"/>
</dbReference>
<accession>A0A6J5SVN4</accession>
<name>A0A6J5SVN4_9CAUD</name>
<dbReference type="EMBL" id="LR797460">
    <property type="protein sequence ID" value="CAB4218671.1"/>
    <property type="molecule type" value="Genomic_DNA"/>
</dbReference>
<organism evidence="1">
    <name type="scientific">uncultured Caudovirales phage</name>
    <dbReference type="NCBI Taxonomy" id="2100421"/>
    <lineage>
        <taxon>Viruses</taxon>
        <taxon>Duplodnaviria</taxon>
        <taxon>Heunggongvirae</taxon>
        <taxon>Uroviricota</taxon>
        <taxon>Caudoviricetes</taxon>
        <taxon>Peduoviridae</taxon>
        <taxon>Maltschvirus</taxon>
        <taxon>Maltschvirus maltsch</taxon>
    </lineage>
</organism>
<sequence length="256" mass="29852">MIKLQQKKLNDKFQEYCNVILEGGYRITADNEAQYRKFIMCIYERQKGCQIIGNPGSGKTFLFEVMQRILHPNSAASFGKVNVLEVVMDFNLGGHRVFKRWADKNMLFDDLGTEDKGKHYGEYVEVFEKFIQFRHELWLNKGIITHFTSNLTPDEIKHRYGLRCNSRLNQMTQTIILGDSPDYVDFRSADNFKGFIPVLHEKIRTAEDKEWEESYKVFCKEQEGKPYVHSTGSGTGTVLRNMVNELIENGKRRKTI</sequence>
<gene>
    <name evidence="1" type="ORF">UFOVP1596_35</name>
</gene>
<dbReference type="InterPro" id="IPR027417">
    <property type="entry name" value="P-loop_NTPase"/>
</dbReference>
<reference evidence="1" key="1">
    <citation type="submission" date="2020-05" db="EMBL/GenBank/DDBJ databases">
        <authorList>
            <person name="Chiriac C."/>
            <person name="Salcher M."/>
            <person name="Ghai R."/>
            <person name="Kavagutti S V."/>
        </authorList>
    </citation>
    <scope>NUCLEOTIDE SEQUENCE</scope>
</reference>
<proteinExistence type="predicted"/>